<keyword evidence="7" id="KW-1185">Reference proteome</keyword>
<dbReference type="PROSITE" id="PS51683">
    <property type="entry name" value="SAM_OMT_II"/>
    <property type="match status" value="1"/>
</dbReference>
<evidence type="ECO:0000256" key="2">
    <source>
        <dbReference type="ARBA" id="ARBA00022679"/>
    </source>
</evidence>
<keyword evidence="3" id="KW-0949">S-adenosyl-L-methionine</keyword>
<keyword evidence="1" id="KW-0489">Methyltransferase</keyword>
<organism evidence="6 7">
    <name type="scientific">Streptomyces thioluteus</name>
    <dbReference type="NCBI Taxonomy" id="66431"/>
    <lineage>
        <taxon>Bacteria</taxon>
        <taxon>Bacillati</taxon>
        <taxon>Actinomycetota</taxon>
        <taxon>Actinomycetes</taxon>
        <taxon>Kitasatosporales</taxon>
        <taxon>Streptomycetaceae</taxon>
        <taxon>Streptomyces</taxon>
    </lineage>
</organism>
<dbReference type="RefSeq" id="WP_344963204.1">
    <property type="nucleotide sequence ID" value="NZ_BAAAXZ010000099.1"/>
</dbReference>
<dbReference type="InterPro" id="IPR036388">
    <property type="entry name" value="WH-like_DNA-bd_sf"/>
</dbReference>
<dbReference type="SUPFAM" id="SSF46785">
    <property type="entry name" value="Winged helix' DNA-binding domain"/>
    <property type="match status" value="1"/>
</dbReference>
<dbReference type="Gene3D" id="3.40.50.150">
    <property type="entry name" value="Vaccinia Virus protein VP39"/>
    <property type="match status" value="1"/>
</dbReference>
<evidence type="ECO:0000256" key="1">
    <source>
        <dbReference type="ARBA" id="ARBA00022603"/>
    </source>
</evidence>
<dbReference type="InterPro" id="IPR001077">
    <property type="entry name" value="COMT_C"/>
</dbReference>
<dbReference type="EMBL" id="BAAAXZ010000099">
    <property type="protein sequence ID" value="GAA2928848.1"/>
    <property type="molecule type" value="Genomic_DNA"/>
</dbReference>
<dbReference type="InterPro" id="IPR029063">
    <property type="entry name" value="SAM-dependent_MTases_sf"/>
</dbReference>
<dbReference type="PANTHER" id="PTHR43712:SF2">
    <property type="entry name" value="O-METHYLTRANSFERASE CICE"/>
    <property type="match status" value="1"/>
</dbReference>
<evidence type="ECO:0000313" key="7">
    <source>
        <dbReference type="Proteomes" id="UP001501102"/>
    </source>
</evidence>
<dbReference type="PANTHER" id="PTHR43712">
    <property type="entry name" value="PUTATIVE (AFU_ORTHOLOGUE AFUA_4G14580)-RELATED"/>
    <property type="match status" value="1"/>
</dbReference>
<proteinExistence type="predicted"/>
<feature type="domain" description="O-methyltransferase C-terminal" evidence="4">
    <location>
        <begin position="107"/>
        <end position="312"/>
    </location>
</feature>
<dbReference type="Gene3D" id="1.10.10.10">
    <property type="entry name" value="Winged helix-like DNA-binding domain superfamily/Winged helix DNA-binding domain"/>
    <property type="match status" value="1"/>
</dbReference>
<dbReference type="PIRSF" id="PIRSF005739">
    <property type="entry name" value="O-mtase"/>
    <property type="match status" value="1"/>
</dbReference>
<evidence type="ECO:0000259" key="4">
    <source>
        <dbReference type="Pfam" id="PF00891"/>
    </source>
</evidence>
<comment type="caution">
    <text evidence="6">The sequence shown here is derived from an EMBL/GenBank/DDBJ whole genome shotgun (WGS) entry which is preliminary data.</text>
</comment>
<evidence type="ECO:0000256" key="3">
    <source>
        <dbReference type="ARBA" id="ARBA00022691"/>
    </source>
</evidence>
<sequence>MAIGAEASRTTVDLITAAWRTQAVYAAAKLGLPDLVAAGNTDDASLARATGMDEDVVHRLMRLLVLLGVFTSDRGYAATEVGELLQERPESLRDMCLLYGEEFYSAWGHAEDAFRTGASGFEKVHGQPLIPYLRGNGEAAGRFQRAMQASNFYFDSIPQEIDFSGDRHIVDIAGGSGQLLSTVLRGAPQARGTLVDLEHTMPIARAHFEQTVGTDRVDLVVADMFSGALPAAADTYLLSRVLGDWEEEPCLRLLANLRSAMSDDSRLIVVERLTRDDGTGLLPALWDLHLYVLNGGRQRTLDSTRDLAARSGLTIERSVELPSENTALILKKTPA</sequence>
<dbReference type="SUPFAM" id="SSF53335">
    <property type="entry name" value="S-adenosyl-L-methionine-dependent methyltransferases"/>
    <property type="match status" value="1"/>
</dbReference>
<feature type="domain" description="O-methyltransferase dimerisation" evidence="5">
    <location>
        <begin position="13"/>
        <end position="85"/>
    </location>
</feature>
<reference evidence="6 7" key="1">
    <citation type="journal article" date="2019" name="Int. J. Syst. Evol. Microbiol.">
        <title>The Global Catalogue of Microorganisms (GCM) 10K type strain sequencing project: providing services to taxonomists for standard genome sequencing and annotation.</title>
        <authorList>
            <consortium name="The Broad Institute Genomics Platform"/>
            <consortium name="The Broad Institute Genome Sequencing Center for Infectious Disease"/>
            <person name="Wu L."/>
            <person name="Ma J."/>
        </authorList>
    </citation>
    <scope>NUCLEOTIDE SEQUENCE [LARGE SCALE GENOMIC DNA]</scope>
    <source>
        <strain evidence="6 7">JCM 4087</strain>
    </source>
</reference>
<evidence type="ECO:0000313" key="6">
    <source>
        <dbReference type="EMBL" id="GAA2928848.1"/>
    </source>
</evidence>
<dbReference type="Pfam" id="PF08100">
    <property type="entry name" value="Dimerisation"/>
    <property type="match status" value="1"/>
</dbReference>
<gene>
    <name evidence="6" type="primary">phzM_1</name>
    <name evidence="6" type="ORF">GCM10020221_25870</name>
</gene>
<dbReference type="InterPro" id="IPR016461">
    <property type="entry name" value="COMT-like"/>
</dbReference>
<dbReference type="Proteomes" id="UP001501102">
    <property type="component" value="Unassembled WGS sequence"/>
</dbReference>
<accession>A0ABN3WV17</accession>
<keyword evidence="2" id="KW-0808">Transferase</keyword>
<evidence type="ECO:0000259" key="5">
    <source>
        <dbReference type="Pfam" id="PF08100"/>
    </source>
</evidence>
<dbReference type="InterPro" id="IPR012967">
    <property type="entry name" value="COMT_dimerisation"/>
</dbReference>
<dbReference type="Pfam" id="PF00891">
    <property type="entry name" value="Methyltransf_2"/>
    <property type="match status" value="1"/>
</dbReference>
<protein>
    <submittedName>
        <fullName evidence="6">Phenazine-1-carboxylate N-methyltransferase PhzM</fullName>
    </submittedName>
</protein>
<name>A0ABN3WV17_STRTU</name>
<dbReference type="InterPro" id="IPR036390">
    <property type="entry name" value="WH_DNA-bd_sf"/>
</dbReference>